<feature type="chain" id="PRO_5039096155" evidence="2">
    <location>
        <begin position="27"/>
        <end position="332"/>
    </location>
</feature>
<dbReference type="AlphaFoldDB" id="D2Q7I4"/>
<keyword evidence="2" id="KW-0732">Signal</keyword>
<keyword evidence="1" id="KW-0472">Membrane</keyword>
<dbReference type="STRING" id="401473.BDP_2189"/>
<dbReference type="CDD" id="cd00222">
    <property type="entry name" value="CollagenBindB"/>
    <property type="match status" value="1"/>
</dbReference>
<dbReference type="KEGG" id="bde:BDP_2189"/>
<keyword evidence="1" id="KW-0812">Transmembrane</keyword>
<dbReference type="GO" id="GO:0005975">
    <property type="term" value="P:carbohydrate metabolic process"/>
    <property type="evidence" value="ECO:0007669"/>
    <property type="project" value="UniProtKB-ARBA"/>
</dbReference>
<keyword evidence="4" id="KW-0176">Collagen</keyword>
<evidence type="ECO:0000313" key="5">
    <source>
        <dbReference type="Proteomes" id="UP000008693"/>
    </source>
</evidence>
<feature type="domain" description="CNA-B" evidence="3">
    <location>
        <begin position="199"/>
        <end position="280"/>
    </location>
</feature>
<sequence>MKERTIVNRMIAACCALAAGIAAVCAFSTCDAVADATDSASGSIAIAYSHNSSESGTTIADADISLYKVGKVSSGANFKPIAPFTNSITYPFDWSTLTDKDAKVYRDAANTLAGLIALNKPEATQTGITNTTGNLTFSNVEDGLYLIIAGAVENDEYRCESANMLIAVPENGLTGGKRALNIEPKAECSMNSPATIQREVRKVWNDRNNSDGKRPDEVTVTLLRDGETYETVTLNASNGWKHQWNGLTDGHTWVIVETDVPDSYTMSVDQENKTTTITNSHTPQQPPHTGSNIEQVARIAVASLGGGIILLLLARGVRGTRDGKRSDMAGDK</sequence>
<evidence type="ECO:0000256" key="2">
    <source>
        <dbReference type="SAM" id="SignalP"/>
    </source>
</evidence>
<dbReference type="EMBL" id="CP001750">
    <property type="protein sequence ID" value="ADB10746.1"/>
    <property type="molecule type" value="Genomic_DNA"/>
</dbReference>
<feature type="signal peptide" evidence="2">
    <location>
        <begin position="1"/>
        <end position="26"/>
    </location>
</feature>
<keyword evidence="1" id="KW-1133">Transmembrane helix</keyword>
<dbReference type="GeneID" id="31607311"/>
<name>D2Q7I4_BIFDB</name>
<dbReference type="RefSeq" id="WP_003838222.1">
    <property type="nucleotide sequence ID" value="NC_013714.1"/>
</dbReference>
<reference evidence="4 5" key="1">
    <citation type="journal article" date="2009" name="PLoS Genet.">
        <title>The Bifidobacterium dentium Bd1 genome sequence reflects its genetic adaptation to the human oral cavity.</title>
        <authorList>
            <person name="Ventura M."/>
            <person name="Turroni F."/>
            <person name="Zomer A."/>
            <person name="Foroni E."/>
            <person name="Giubellini V."/>
            <person name="Bottacini F."/>
            <person name="Canchaya C."/>
            <person name="Claesson M.J."/>
            <person name="He F."/>
            <person name="Mantzourani M."/>
            <person name="Mulas L."/>
            <person name="Ferrarini A."/>
            <person name="Gao B."/>
            <person name="Delledonne M."/>
            <person name="Henrissat B."/>
            <person name="Coutinho P."/>
            <person name="Oggioni M."/>
            <person name="Gupta R.S."/>
            <person name="Zhang Z."/>
            <person name="Beighton D."/>
            <person name="Fitzgerald G.F."/>
            <person name="O'Toole P.W."/>
            <person name="van Sinderen D."/>
        </authorList>
    </citation>
    <scope>NUCLEOTIDE SEQUENCE [LARGE SCALE GENOMIC DNA]</scope>
    <source>
        <strain evidence="5">ATCC 27534 / DSM 20436 / JCM 1195 / Bd1</strain>
    </source>
</reference>
<dbReference type="HOGENOM" id="CLU_076305_0_0_11"/>
<evidence type="ECO:0000259" key="3">
    <source>
        <dbReference type="Pfam" id="PF05738"/>
    </source>
</evidence>
<dbReference type="Gene3D" id="2.60.40.10">
    <property type="entry name" value="Immunoglobulins"/>
    <property type="match status" value="1"/>
</dbReference>
<gene>
    <name evidence="4" type="ordered locus">BDP_2189</name>
</gene>
<dbReference type="eggNOG" id="COG4932">
    <property type="taxonomic scope" value="Bacteria"/>
</dbReference>
<dbReference type="SUPFAM" id="SSF49478">
    <property type="entry name" value="Cna protein B-type domain"/>
    <property type="match status" value="1"/>
</dbReference>
<dbReference type="Gene3D" id="2.60.40.1140">
    <property type="entry name" value="Collagen-binding surface protein Cna, B-type domain"/>
    <property type="match status" value="1"/>
</dbReference>
<protein>
    <submittedName>
        <fullName evidence="4">Collagen adhesin</fullName>
    </submittedName>
</protein>
<keyword evidence="5" id="KW-1185">Reference proteome</keyword>
<dbReference type="Proteomes" id="UP000008693">
    <property type="component" value="Chromosome"/>
</dbReference>
<proteinExistence type="predicted"/>
<evidence type="ECO:0000313" key="4">
    <source>
        <dbReference type="EMBL" id="ADB10746.1"/>
    </source>
</evidence>
<organism evidence="4 5">
    <name type="scientific">Bifidobacterium dentium (strain ATCC 27534 / DSM 20436 / JCM 1195 / Bd1)</name>
    <dbReference type="NCBI Taxonomy" id="401473"/>
    <lineage>
        <taxon>Bacteria</taxon>
        <taxon>Bacillati</taxon>
        <taxon>Actinomycetota</taxon>
        <taxon>Actinomycetes</taxon>
        <taxon>Bifidobacteriales</taxon>
        <taxon>Bifidobacteriaceae</taxon>
        <taxon>Bifidobacterium</taxon>
    </lineage>
</organism>
<dbReference type="InterPro" id="IPR013783">
    <property type="entry name" value="Ig-like_fold"/>
</dbReference>
<feature type="transmembrane region" description="Helical" evidence="1">
    <location>
        <begin position="296"/>
        <end position="314"/>
    </location>
</feature>
<dbReference type="InterPro" id="IPR008454">
    <property type="entry name" value="Collagen-bd_Cna-like_B-typ_dom"/>
</dbReference>
<dbReference type="Pfam" id="PF05738">
    <property type="entry name" value="Cna_B"/>
    <property type="match status" value="1"/>
</dbReference>
<evidence type="ECO:0000256" key="1">
    <source>
        <dbReference type="SAM" id="Phobius"/>
    </source>
</evidence>
<accession>D2Q7I4</accession>